<sequence>MSRQRQIEDWEAYLIQSELKLLILELTFLECKHRSGAQEKGLGGLEPEKRSSMSKLLMMFTLIVKSCPSLADSFNMHSEGAFILSPKREQAKKAIWKTRI</sequence>
<keyword evidence="2" id="KW-1185">Reference proteome</keyword>
<dbReference type="AlphaFoldDB" id="A0ABD3WIV2"/>
<gene>
    <name evidence="1" type="ORF">ACJMK2_036980</name>
</gene>
<proteinExistence type="predicted"/>
<comment type="caution">
    <text evidence="1">The sequence shown here is derived from an EMBL/GenBank/DDBJ whole genome shotgun (WGS) entry which is preliminary data.</text>
</comment>
<reference evidence="1 2" key="1">
    <citation type="submission" date="2024-11" db="EMBL/GenBank/DDBJ databases">
        <title>Chromosome-level genome assembly of the freshwater bivalve Anodonta woodiana.</title>
        <authorList>
            <person name="Chen X."/>
        </authorList>
    </citation>
    <scope>NUCLEOTIDE SEQUENCE [LARGE SCALE GENOMIC DNA]</scope>
    <source>
        <strain evidence="1">MN2024</strain>
        <tissue evidence="1">Gills</tissue>
    </source>
</reference>
<evidence type="ECO:0000313" key="2">
    <source>
        <dbReference type="Proteomes" id="UP001634394"/>
    </source>
</evidence>
<accession>A0ABD3WIV2</accession>
<name>A0ABD3WIV2_SINWO</name>
<evidence type="ECO:0000313" key="1">
    <source>
        <dbReference type="EMBL" id="KAL3873902.1"/>
    </source>
</evidence>
<protein>
    <submittedName>
        <fullName evidence="1">Uncharacterized protein</fullName>
    </submittedName>
</protein>
<organism evidence="1 2">
    <name type="scientific">Sinanodonta woodiana</name>
    <name type="common">Chinese pond mussel</name>
    <name type="synonym">Anodonta woodiana</name>
    <dbReference type="NCBI Taxonomy" id="1069815"/>
    <lineage>
        <taxon>Eukaryota</taxon>
        <taxon>Metazoa</taxon>
        <taxon>Spiralia</taxon>
        <taxon>Lophotrochozoa</taxon>
        <taxon>Mollusca</taxon>
        <taxon>Bivalvia</taxon>
        <taxon>Autobranchia</taxon>
        <taxon>Heteroconchia</taxon>
        <taxon>Palaeoheterodonta</taxon>
        <taxon>Unionida</taxon>
        <taxon>Unionoidea</taxon>
        <taxon>Unionidae</taxon>
        <taxon>Unioninae</taxon>
        <taxon>Sinanodonta</taxon>
    </lineage>
</organism>
<dbReference type="EMBL" id="JBJQND010000006">
    <property type="protein sequence ID" value="KAL3873902.1"/>
    <property type="molecule type" value="Genomic_DNA"/>
</dbReference>
<dbReference type="Proteomes" id="UP001634394">
    <property type="component" value="Unassembled WGS sequence"/>
</dbReference>